<evidence type="ECO:0000313" key="4">
    <source>
        <dbReference type="EMBL" id="EPX77999.1"/>
    </source>
</evidence>
<dbReference type="PANTHER" id="PTHR34653:SF1">
    <property type="entry name" value="FLAGELLAR HOOK-BASAL BODY COMPLEX PROTEIN FLIE"/>
    <property type="match status" value="1"/>
</dbReference>
<accession>S9RVJ5</accession>
<keyword evidence="3" id="KW-0975">Bacterial flagellum</keyword>
<dbReference type="EMBL" id="APVH01000042">
    <property type="protein sequence ID" value="EPX77999.1"/>
    <property type="molecule type" value="Genomic_DNA"/>
</dbReference>
<dbReference type="GO" id="GO:0005198">
    <property type="term" value="F:structural molecule activity"/>
    <property type="evidence" value="ECO:0007669"/>
    <property type="project" value="InterPro"/>
</dbReference>
<proteinExistence type="inferred from homology"/>
<dbReference type="RefSeq" id="WP_020040054.1">
    <property type="nucleotide sequence ID" value="NZ_KE557281.1"/>
</dbReference>
<keyword evidence="5" id="KW-1185">Reference proteome</keyword>
<dbReference type="InterPro" id="IPR001624">
    <property type="entry name" value="FliE"/>
</dbReference>
<name>S9RVJ5_9RHOB</name>
<reference evidence="5" key="1">
    <citation type="journal article" date="2014" name="Stand. Genomic Sci.">
        <title>Genome sequence of the exopolysaccharide-producing Salipiger mucosus type strain (DSM 16094(T)), a moderately halophilic member of the Roseobacter clade.</title>
        <authorList>
            <person name="Riedel T."/>
            <person name="Spring S."/>
            <person name="Fiebig A."/>
            <person name="Petersen J."/>
            <person name="Kyrpides N.C."/>
            <person name="Goker M."/>
            <person name="Klenk H.P."/>
        </authorList>
    </citation>
    <scope>NUCLEOTIDE SEQUENCE [LARGE SCALE GENOMIC DNA]</scope>
    <source>
        <strain evidence="5">DSM 16094</strain>
    </source>
</reference>
<comment type="caution">
    <text evidence="4">The sequence shown here is derived from an EMBL/GenBank/DDBJ whole genome shotgun (WGS) entry which is preliminary data.</text>
</comment>
<protein>
    <submittedName>
        <fullName evidence="4">Flagellar basal body protein</fullName>
    </submittedName>
</protein>
<sequence length="107" mass="11480">MALETPLLNGSIRGAYNVSNRLPRVSAEDNQVETPKSSFPAMVKDAAADAVETVREADTAMQAGLRGEIGTQKVVEATMSAEATITTITATRDKLVEAYQQVLRMPI</sequence>
<evidence type="ECO:0000313" key="5">
    <source>
        <dbReference type="Proteomes" id="UP000015347"/>
    </source>
</evidence>
<gene>
    <name evidence="4" type="ORF">Salmuc_03321</name>
</gene>
<dbReference type="Pfam" id="PF02049">
    <property type="entry name" value="FliE"/>
    <property type="match status" value="1"/>
</dbReference>
<dbReference type="STRING" id="1123237.Salmuc_03321"/>
<comment type="subcellular location">
    <subcellularLocation>
        <location evidence="1">Bacterial flagellum basal body</location>
    </subcellularLocation>
</comment>
<evidence type="ECO:0000256" key="3">
    <source>
        <dbReference type="ARBA" id="ARBA00023143"/>
    </source>
</evidence>
<keyword evidence="4" id="KW-0966">Cell projection</keyword>
<dbReference type="Proteomes" id="UP000015347">
    <property type="component" value="Unassembled WGS sequence"/>
</dbReference>
<evidence type="ECO:0000256" key="2">
    <source>
        <dbReference type="ARBA" id="ARBA00009272"/>
    </source>
</evidence>
<evidence type="ECO:0000256" key="1">
    <source>
        <dbReference type="ARBA" id="ARBA00004117"/>
    </source>
</evidence>
<dbReference type="GO" id="GO:0071973">
    <property type="term" value="P:bacterial-type flagellum-dependent cell motility"/>
    <property type="evidence" value="ECO:0007669"/>
    <property type="project" value="InterPro"/>
</dbReference>
<dbReference type="GO" id="GO:0009425">
    <property type="term" value="C:bacterial-type flagellum basal body"/>
    <property type="evidence" value="ECO:0007669"/>
    <property type="project" value="UniProtKB-SubCell"/>
</dbReference>
<keyword evidence="4" id="KW-0282">Flagellum</keyword>
<dbReference type="eggNOG" id="COG1677">
    <property type="taxonomic scope" value="Bacteria"/>
</dbReference>
<dbReference type="AlphaFoldDB" id="S9RVJ5"/>
<dbReference type="GO" id="GO:0003774">
    <property type="term" value="F:cytoskeletal motor activity"/>
    <property type="evidence" value="ECO:0007669"/>
    <property type="project" value="InterPro"/>
</dbReference>
<dbReference type="OrthoDB" id="9812413at2"/>
<organism evidence="4 5">
    <name type="scientific">Salipiger mucosus DSM 16094</name>
    <dbReference type="NCBI Taxonomy" id="1123237"/>
    <lineage>
        <taxon>Bacteria</taxon>
        <taxon>Pseudomonadati</taxon>
        <taxon>Pseudomonadota</taxon>
        <taxon>Alphaproteobacteria</taxon>
        <taxon>Rhodobacterales</taxon>
        <taxon>Roseobacteraceae</taxon>
        <taxon>Salipiger</taxon>
    </lineage>
</organism>
<dbReference type="HOGENOM" id="CLU_147249_2_1_5"/>
<dbReference type="PANTHER" id="PTHR34653">
    <property type="match status" value="1"/>
</dbReference>
<keyword evidence="4" id="KW-0969">Cilium</keyword>
<comment type="similarity">
    <text evidence="2">Belongs to the FliE family.</text>
</comment>